<accession>A0A9P4Q973</accession>
<keyword evidence="4" id="KW-1185">Reference proteome</keyword>
<dbReference type="PANTHER" id="PTHR43805:SF1">
    <property type="entry name" value="GP-PDE DOMAIN-CONTAINING PROTEIN"/>
    <property type="match status" value="1"/>
</dbReference>
<comment type="caution">
    <text evidence="3">The sequence shown here is derived from an EMBL/GenBank/DDBJ whole genome shotgun (WGS) entry which is preliminary data.</text>
</comment>
<feature type="compositionally biased region" description="Polar residues" evidence="1">
    <location>
        <begin position="17"/>
        <end position="27"/>
    </location>
</feature>
<evidence type="ECO:0000259" key="2">
    <source>
        <dbReference type="PROSITE" id="PS51704"/>
    </source>
</evidence>
<dbReference type="PANTHER" id="PTHR43805">
    <property type="entry name" value="GLYCEROPHOSPHORYL DIESTER PHOSPHODIESTERASE"/>
    <property type="match status" value="1"/>
</dbReference>
<evidence type="ECO:0000313" key="3">
    <source>
        <dbReference type="EMBL" id="KAF2721910.1"/>
    </source>
</evidence>
<dbReference type="Gene3D" id="3.20.20.190">
    <property type="entry name" value="Phosphatidylinositol (PI) phosphodiesterase"/>
    <property type="match status" value="1"/>
</dbReference>
<name>A0A9P4Q973_9PEZI</name>
<gene>
    <name evidence="3" type="ORF">K431DRAFT_223072</name>
</gene>
<dbReference type="OrthoDB" id="1058301at2759"/>
<evidence type="ECO:0000313" key="4">
    <source>
        <dbReference type="Proteomes" id="UP000799441"/>
    </source>
</evidence>
<feature type="domain" description="GP-PDE" evidence="2">
    <location>
        <begin position="40"/>
        <end position="283"/>
    </location>
</feature>
<dbReference type="InterPro" id="IPR017946">
    <property type="entry name" value="PLC-like_Pdiesterase_TIM-brl"/>
</dbReference>
<sequence length="337" mass="38886">MIYQPGVDKLEHPANLAQYTTPGNPTWTRARYNDSKRRRPQCIAHRGYRAKFPENTMPAFEGAVKAGAHALETDVHITKDKIVVLSHDATLKRCFGRSEKVIDLEYEEIAQHRTTAKPHVPMPRLKDLLEYLAQPGLEEIWLLLDIKLDNDADDIVRLIGETIASVRPSSEQHPWSSRIVLGLWAAKYLPIAVRYLPGFPITHIAFSPSYARHFFDVPNVSFNALFPALIGPGGRKFLQDAQHEHDRQVYAWTVNDVEKMEWSIRRGLDGVCTDDVGMYMDICARFDDYRQERFLPLTPKQYWDVFRIWVWVSIAMLFFRRKLAPVASQTLIQRRAS</sequence>
<dbReference type="SUPFAM" id="SSF51695">
    <property type="entry name" value="PLC-like phosphodiesterases"/>
    <property type="match status" value="1"/>
</dbReference>
<dbReference type="AlphaFoldDB" id="A0A9P4Q973"/>
<dbReference type="PROSITE" id="PS51704">
    <property type="entry name" value="GP_PDE"/>
    <property type="match status" value="1"/>
</dbReference>
<dbReference type="Pfam" id="PF03009">
    <property type="entry name" value="GDPD"/>
    <property type="match status" value="1"/>
</dbReference>
<dbReference type="GO" id="GO:0006629">
    <property type="term" value="P:lipid metabolic process"/>
    <property type="evidence" value="ECO:0007669"/>
    <property type="project" value="InterPro"/>
</dbReference>
<protein>
    <submittedName>
        <fullName evidence="3">PLC-like phosphodiesterase</fullName>
    </submittedName>
</protein>
<dbReference type="InterPro" id="IPR030395">
    <property type="entry name" value="GP_PDE_dom"/>
</dbReference>
<reference evidence="3" key="1">
    <citation type="journal article" date="2020" name="Stud. Mycol.">
        <title>101 Dothideomycetes genomes: a test case for predicting lifestyles and emergence of pathogens.</title>
        <authorList>
            <person name="Haridas S."/>
            <person name="Albert R."/>
            <person name="Binder M."/>
            <person name="Bloem J."/>
            <person name="Labutti K."/>
            <person name="Salamov A."/>
            <person name="Andreopoulos B."/>
            <person name="Baker S."/>
            <person name="Barry K."/>
            <person name="Bills G."/>
            <person name="Bluhm B."/>
            <person name="Cannon C."/>
            <person name="Castanera R."/>
            <person name="Culley D."/>
            <person name="Daum C."/>
            <person name="Ezra D."/>
            <person name="Gonzalez J."/>
            <person name="Henrissat B."/>
            <person name="Kuo A."/>
            <person name="Liang C."/>
            <person name="Lipzen A."/>
            <person name="Lutzoni F."/>
            <person name="Magnuson J."/>
            <person name="Mondo S."/>
            <person name="Nolan M."/>
            <person name="Ohm R."/>
            <person name="Pangilinan J."/>
            <person name="Park H.-J."/>
            <person name="Ramirez L."/>
            <person name="Alfaro M."/>
            <person name="Sun H."/>
            <person name="Tritt A."/>
            <person name="Yoshinaga Y."/>
            <person name="Zwiers L.-H."/>
            <person name="Turgeon B."/>
            <person name="Goodwin S."/>
            <person name="Spatafora J."/>
            <person name="Crous P."/>
            <person name="Grigoriev I."/>
        </authorList>
    </citation>
    <scope>NUCLEOTIDE SEQUENCE</scope>
    <source>
        <strain evidence="3">CBS 116435</strain>
    </source>
</reference>
<feature type="region of interest" description="Disordered" evidence="1">
    <location>
        <begin position="16"/>
        <end position="36"/>
    </location>
</feature>
<evidence type="ECO:0000256" key="1">
    <source>
        <dbReference type="SAM" id="MobiDB-lite"/>
    </source>
</evidence>
<dbReference type="EMBL" id="MU003786">
    <property type="protein sequence ID" value="KAF2721910.1"/>
    <property type="molecule type" value="Genomic_DNA"/>
</dbReference>
<proteinExistence type="predicted"/>
<dbReference type="Proteomes" id="UP000799441">
    <property type="component" value="Unassembled WGS sequence"/>
</dbReference>
<dbReference type="CDD" id="cd08570">
    <property type="entry name" value="GDPD_YPL206cp_fungi"/>
    <property type="match status" value="1"/>
</dbReference>
<dbReference type="GO" id="GO:0008081">
    <property type="term" value="F:phosphoric diester hydrolase activity"/>
    <property type="evidence" value="ECO:0007669"/>
    <property type="project" value="InterPro"/>
</dbReference>
<organism evidence="3 4">
    <name type="scientific">Polychaeton citri CBS 116435</name>
    <dbReference type="NCBI Taxonomy" id="1314669"/>
    <lineage>
        <taxon>Eukaryota</taxon>
        <taxon>Fungi</taxon>
        <taxon>Dikarya</taxon>
        <taxon>Ascomycota</taxon>
        <taxon>Pezizomycotina</taxon>
        <taxon>Dothideomycetes</taxon>
        <taxon>Dothideomycetidae</taxon>
        <taxon>Capnodiales</taxon>
        <taxon>Capnodiaceae</taxon>
        <taxon>Polychaeton</taxon>
    </lineage>
</organism>